<dbReference type="InterPro" id="IPR020843">
    <property type="entry name" value="ER"/>
</dbReference>
<sequence length="329" mass="35529">MITTVPSTFQGYVFENFGDSLQEIKLRSDLTHSPLQPTHVRIKVHSAATNPVDYKLIEVGEHFFSTGPTPENPMRLGFDVAGIVVEIGEDVKDLAIGSEVFGSASLGSTGSFAEYIDVDVTTLARKPTNMTFDQAAGAPGVGATSYDALANYGKLKSGQRVLILGGSSATGLFGIQIAKALGASFIGVTTSTPNVEFVQGFGADQAIDYTREKWSEVLEPHSIDLIYDCGVEEKAWDDGAQRVLKKDTGILVTIGMPITPSESPIGASYFHFFNTVKKESLIKVAKLIETNQLITPIDSVHTFENLLDAIKKQKSNRARGKIILQVARE</sequence>
<evidence type="ECO:0000313" key="3">
    <source>
        <dbReference type="Proteomes" id="UP000794436"/>
    </source>
</evidence>
<reference evidence="2" key="1">
    <citation type="submission" date="2019-03" db="EMBL/GenBank/DDBJ databases">
        <title>Long read genome sequence of the mycoparasitic Pythium oligandrum ATCC 38472 isolated from sugarbeet rhizosphere.</title>
        <authorList>
            <person name="Gaulin E."/>
        </authorList>
    </citation>
    <scope>NUCLEOTIDE SEQUENCE</scope>
    <source>
        <strain evidence="2">ATCC 38472_TT</strain>
    </source>
</reference>
<dbReference type="InterPro" id="IPR036291">
    <property type="entry name" value="NAD(P)-bd_dom_sf"/>
</dbReference>
<name>A0A8K1CCZ7_PYTOL</name>
<dbReference type="Pfam" id="PF08240">
    <property type="entry name" value="ADH_N"/>
    <property type="match status" value="1"/>
</dbReference>
<dbReference type="Pfam" id="PF13602">
    <property type="entry name" value="ADH_zinc_N_2"/>
    <property type="match status" value="1"/>
</dbReference>
<dbReference type="AlphaFoldDB" id="A0A8K1CCZ7"/>
<dbReference type="CDD" id="cd08267">
    <property type="entry name" value="MDR1"/>
    <property type="match status" value="1"/>
</dbReference>
<evidence type="ECO:0000313" key="2">
    <source>
        <dbReference type="EMBL" id="TMW60967.1"/>
    </source>
</evidence>
<proteinExistence type="predicted"/>
<dbReference type="Proteomes" id="UP000794436">
    <property type="component" value="Unassembled WGS sequence"/>
</dbReference>
<dbReference type="PANTHER" id="PTHR11695">
    <property type="entry name" value="ALCOHOL DEHYDROGENASE RELATED"/>
    <property type="match status" value="1"/>
</dbReference>
<dbReference type="EMBL" id="SPLM01000108">
    <property type="protein sequence ID" value="TMW60967.1"/>
    <property type="molecule type" value="Genomic_DNA"/>
</dbReference>
<dbReference type="PANTHER" id="PTHR11695:SF294">
    <property type="entry name" value="RETICULON-4-INTERACTING PROTEIN 1, MITOCHONDRIAL"/>
    <property type="match status" value="1"/>
</dbReference>
<dbReference type="SMART" id="SM00829">
    <property type="entry name" value="PKS_ER"/>
    <property type="match status" value="1"/>
</dbReference>
<dbReference type="OrthoDB" id="201656at2759"/>
<dbReference type="Gene3D" id="3.90.180.10">
    <property type="entry name" value="Medium-chain alcohol dehydrogenases, catalytic domain"/>
    <property type="match status" value="1"/>
</dbReference>
<accession>A0A8K1CCZ7</accession>
<dbReference type="GO" id="GO:0016491">
    <property type="term" value="F:oxidoreductase activity"/>
    <property type="evidence" value="ECO:0007669"/>
    <property type="project" value="InterPro"/>
</dbReference>
<dbReference type="InterPro" id="IPR011032">
    <property type="entry name" value="GroES-like_sf"/>
</dbReference>
<organism evidence="2 3">
    <name type="scientific">Pythium oligandrum</name>
    <name type="common">Mycoparasitic fungus</name>
    <dbReference type="NCBI Taxonomy" id="41045"/>
    <lineage>
        <taxon>Eukaryota</taxon>
        <taxon>Sar</taxon>
        <taxon>Stramenopiles</taxon>
        <taxon>Oomycota</taxon>
        <taxon>Peronosporomycetes</taxon>
        <taxon>Pythiales</taxon>
        <taxon>Pythiaceae</taxon>
        <taxon>Pythium</taxon>
    </lineage>
</organism>
<dbReference type="SUPFAM" id="SSF50129">
    <property type="entry name" value="GroES-like"/>
    <property type="match status" value="1"/>
</dbReference>
<dbReference type="InterPro" id="IPR050700">
    <property type="entry name" value="YIM1/Zinc_Alcohol_DH_Fams"/>
</dbReference>
<keyword evidence="3" id="KW-1185">Reference proteome</keyword>
<dbReference type="SUPFAM" id="SSF51735">
    <property type="entry name" value="NAD(P)-binding Rossmann-fold domains"/>
    <property type="match status" value="1"/>
</dbReference>
<dbReference type="Gene3D" id="3.40.50.720">
    <property type="entry name" value="NAD(P)-binding Rossmann-like Domain"/>
    <property type="match status" value="1"/>
</dbReference>
<gene>
    <name evidence="2" type="ORF">Poli38472_001009</name>
</gene>
<dbReference type="InterPro" id="IPR013154">
    <property type="entry name" value="ADH-like_N"/>
</dbReference>
<protein>
    <recommendedName>
        <fullName evidence="1">Enoyl reductase (ER) domain-containing protein</fullName>
    </recommendedName>
</protein>
<feature type="domain" description="Enoyl reductase (ER)" evidence="1">
    <location>
        <begin position="19"/>
        <end position="324"/>
    </location>
</feature>
<comment type="caution">
    <text evidence="2">The sequence shown here is derived from an EMBL/GenBank/DDBJ whole genome shotgun (WGS) entry which is preliminary data.</text>
</comment>
<evidence type="ECO:0000259" key="1">
    <source>
        <dbReference type="SMART" id="SM00829"/>
    </source>
</evidence>